<evidence type="ECO:0000256" key="9">
    <source>
        <dbReference type="ARBA" id="ARBA00030795"/>
    </source>
</evidence>
<dbReference type="InterPro" id="IPR014048">
    <property type="entry name" value="MethylDNA_cys_MeTrfase_DNA-bd"/>
</dbReference>
<evidence type="ECO:0000256" key="8">
    <source>
        <dbReference type="ARBA" id="ARBA00023204"/>
    </source>
</evidence>
<dbReference type="NCBIfam" id="TIGR00589">
    <property type="entry name" value="ogt"/>
    <property type="match status" value="1"/>
</dbReference>
<dbReference type="Proteomes" id="UP000183832">
    <property type="component" value="Unassembled WGS sequence"/>
</dbReference>
<dbReference type="AlphaFoldDB" id="A0A1J1IB14"/>
<protein>
    <recommendedName>
        <fullName evidence="4">Methylated-DNA--protein-cysteine methyltransferase</fullName>
        <ecNumber evidence="3">2.1.1.63</ecNumber>
    </recommendedName>
    <alternativeName>
        <fullName evidence="9">6-O-methylguanine-DNA methyltransferase</fullName>
    </alternativeName>
    <alternativeName>
        <fullName evidence="10">O-6-methylguanine-DNA-alkyltransferase</fullName>
    </alternativeName>
</protein>
<dbReference type="SUPFAM" id="SSF46767">
    <property type="entry name" value="Methylated DNA-protein cysteine methyltransferase, C-terminal domain"/>
    <property type="match status" value="1"/>
</dbReference>
<keyword evidence="6" id="KW-0808">Transferase</keyword>
<feature type="domain" description="Methylated-DNA-[protein]-cysteine S-methyltransferase DNA binding" evidence="12">
    <location>
        <begin position="30"/>
        <end position="112"/>
    </location>
</feature>
<evidence type="ECO:0000256" key="1">
    <source>
        <dbReference type="ARBA" id="ARBA00001286"/>
    </source>
</evidence>
<evidence type="ECO:0000256" key="7">
    <source>
        <dbReference type="ARBA" id="ARBA00022763"/>
    </source>
</evidence>
<dbReference type="OrthoDB" id="1907495at2759"/>
<reference evidence="13 14" key="1">
    <citation type="submission" date="2015-04" db="EMBL/GenBank/DDBJ databases">
        <authorList>
            <person name="Syromyatnikov M.Y."/>
            <person name="Popov V.N."/>
        </authorList>
    </citation>
    <scope>NUCLEOTIDE SEQUENCE [LARGE SCALE GENOMIC DNA]</scope>
</reference>
<evidence type="ECO:0000256" key="10">
    <source>
        <dbReference type="ARBA" id="ARBA00031621"/>
    </source>
</evidence>
<evidence type="ECO:0000256" key="3">
    <source>
        <dbReference type="ARBA" id="ARBA00011918"/>
    </source>
</evidence>
<dbReference type="InterPro" id="IPR036217">
    <property type="entry name" value="MethylDNA_cys_MeTrfase_DNAb"/>
</dbReference>
<evidence type="ECO:0000313" key="13">
    <source>
        <dbReference type="EMBL" id="CRK97403.1"/>
    </source>
</evidence>
<dbReference type="Pfam" id="PF01035">
    <property type="entry name" value="DNA_binding_1"/>
    <property type="match status" value="1"/>
</dbReference>
<dbReference type="PROSITE" id="PS00374">
    <property type="entry name" value="MGMT"/>
    <property type="match status" value="1"/>
</dbReference>
<keyword evidence="5" id="KW-0489">Methyltransferase</keyword>
<comment type="catalytic activity">
    <reaction evidence="1">
        <text>a 4-O-methyl-thymidine in DNA + L-cysteinyl-[protein] = a thymidine in DNA + S-methyl-L-cysteinyl-[protein]</text>
        <dbReference type="Rhea" id="RHEA:53428"/>
        <dbReference type="Rhea" id="RHEA-COMP:10131"/>
        <dbReference type="Rhea" id="RHEA-COMP:10132"/>
        <dbReference type="Rhea" id="RHEA-COMP:13555"/>
        <dbReference type="Rhea" id="RHEA-COMP:13556"/>
        <dbReference type="ChEBI" id="CHEBI:29950"/>
        <dbReference type="ChEBI" id="CHEBI:82612"/>
        <dbReference type="ChEBI" id="CHEBI:137386"/>
        <dbReference type="ChEBI" id="CHEBI:137387"/>
        <dbReference type="EC" id="2.1.1.63"/>
    </reaction>
</comment>
<dbReference type="PANTHER" id="PTHR10815">
    <property type="entry name" value="METHYLATED-DNA--PROTEIN-CYSTEINE METHYLTRANSFERASE"/>
    <property type="match status" value="1"/>
</dbReference>
<proteinExistence type="inferred from homology"/>
<name>A0A1J1IB14_9DIPT</name>
<dbReference type="GO" id="GO:0006281">
    <property type="term" value="P:DNA repair"/>
    <property type="evidence" value="ECO:0007669"/>
    <property type="project" value="UniProtKB-KW"/>
</dbReference>
<dbReference type="EMBL" id="CVRI01000047">
    <property type="protein sequence ID" value="CRK97403.1"/>
    <property type="molecule type" value="Genomic_DNA"/>
</dbReference>
<dbReference type="STRING" id="568069.A0A1J1IB14"/>
<keyword evidence="8" id="KW-0234">DNA repair</keyword>
<sequence>MTGDNSTFQKNPNIFILKKALINKTITKLQFDVYMVLLNIPAGKVTTYKNIANIVKCNSSRAIGQALRRNPFAPDVPCHRVVKSDLTLGGFSGSTGNKTVERKLKILQSEGVEFQPLKDKKLEIYHTKVKEEHIWKQST</sequence>
<dbReference type="CDD" id="cd06445">
    <property type="entry name" value="ATase"/>
    <property type="match status" value="1"/>
</dbReference>
<accession>A0A1J1IB14</accession>
<comment type="catalytic activity">
    <reaction evidence="11">
        <text>a 6-O-methyl-2'-deoxyguanosine in DNA + L-cysteinyl-[protein] = S-methyl-L-cysteinyl-[protein] + a 2'-deoxyguanosine in DNA</text>
        <dbReference type="Rhea" id="RHEA:24000"/>
        <dbReference type="Rhea" id="RHEA-COMP:10131"/>
        <dbReference type="Rhea" id="RHEA-COMP:10132"/>
        <dbReference type="Rhea" id="RHEA-COMP:11367"/>
        <dbReference type="Rhea" id="RHEA-COMP:11368"/>
        <dbReference type="ChEBI" id="CHEBI:29950"/>
        <dbReference type="ChEBI" id="CHEBI:82612"/>
        <dbReference type="ChEBI" id="CHEBI:85445"/>
        <dbReference type="ChEBI" id="CHEBI:85448"/>
        <dbReference type="EC" id="2.1.1.63"/>
    </reaction>
</comment>
<dbReference type="InterPro" id="IPR001497">
    <property type="entry name" value="MethylDNA_cys_MeTrfase_AS"/>
</dbReference>
<organism evidence="13 14">
    <name type="scientific">Clunio marinus</name>
    <dbReference type="NCBI Taxonomy" id="568069"/>
    <lineage>
        <taxon>Eukaryota</taxon>
        <taxon>Metazoa</taxon>
        <taxon>Ecdysozoa</taxon>
        <taxon>Arthropoda</taxon>
        <taxon>Hexapoda</taxon>
        <taxon>Insecta</taxon>
        <taxon>Pterygota</taxon>
        <taxon>Neoptera</taxon>
        <taxon>Endopterygota</taxon>
        <taxon>Diptera</taxon>
        <taxon>Nematocera</taxon>
        <taxon>Chironomoidea</taxon>
        <taxon>Chironomidae</taxon>
        <taxon>Clunio</taxon>
    </lineage>
</organism>
<evidence type="ECO:0000259" key="12">
    <source>
        <dbReference type="Pfam" id="PF01035"/>
    </source>
</evidence>
<keyword evidence="7" id="KW-0227">DNA damage</keyword>
<evidence type="ECO:0000256" key="4">
    <source>
        <dbReference type="ARBA" id="ARBA00015377"/>
    </source>
</evidence>
<keyword evidence="14" id="KW-1185">Reference proteome</keyword>
<evidence type="ECO:0000256" key="11">
    <source>
        <dbReference type="ARBA" id="ARBA00049348"/>
    </source>
</evidence>
<dbReference type="PANTHER" id="PTHR10815:SF13">
    <property type="entry name" value="METHYLATED-DNA--PROTEIN-CYSTEINE METHYLTRANSFERASE"/>
    <property type="match status" value="1"/>
</dbReference>
<evidence type="ECO:0000256" key="5">
    <source>
        <dbReference type="ARBA" id="ARBA00022603"/>
    </source>
</evidence>
<dbReference type="GO" id="GO:0032259">
    <property type="term" value="P:methylation"/>
    <property type="evidence" value="ECO:0007669"/>
    <property type="project" value="UniProtKB-KW"/>
</dbReference>
<gene>
    <name evidence="13" type="ORF">CLUMA_CG010793</name>
</gene>
<dbReference type="GO" id="GO:0003908">
    <property type="term" value="F:methylated-DNA-[protein]-cysteine S-methyltransferase activity"/>
    <property type="evidence" value="ECO:0007669"/>
    <property type="project" value="UniProtKB-EC"/>
</dbReference>
<evidence type="ECO:0000256" key="6">
    <source>
        <dbReference type="ARBA" id="ARBA00022679"/>
    </source>
</evidence>
<dbReference type="Gene3D" id="1.10.10.10">
    <property type="entry name" value="Winged helix-like DNA-binding domain superfamily/Winged helix DNA-binding domain"/>
    <property type="match status" value="1"/>
</dbReference>
<evidence type="ECO:0000256" key="2">
    <source>
        <dbReference type="ARBA" id="ARBA00008711"/>
    </source>
</evidence>
<dbReference type="InterPro" id="IPR036388">
    <property type="entry name" value="WH-like_DNA-bd_sf"/>
</dbReference>
<dbReference type="EC" id="2.1.1.63" evidence="3"/>
<evidence type="ECO:0000313" key="14">
    <source>
        <dbReference type="Proteomes" id="UP000183832"/>
    </source>
</evidence>
<comment type="similarity">
    <text evidence="2">Belongs to the MGMT family.</text>
</comment>